<evidence type="ECO:0000313" key="1">
    <source>
        <dbReference type="EMBL" id="VDD97676.1"/>
    </source>
</evidence>
<reference evidence="1 2" key="2">
    <citation type="submission" date="2018-10" db="EMBL/GenBank/DDBJ databases">
        <authorList>
            <consortium name="Pathogen Informatics"/>
        </authorList>
    </citation>
    <scope>NUCLEOTIDE SEQUENCE [LARGE SCALE GENOMIC DNA]</scope>
</reference>
<protein>
    <submittedName>
        <fullName evidence="3">Protein spaetzle-like</fullName>
    </submittedName>
</protein>
<reference evidence="3" key="1">
    <citation type="submission" date="2017-02" db="UniProtKB">
        <authorList>
            <consortium name="WormBaseParasite"/>
        </authorList>
    </citation>
    <scope>IDENTIFICATION</scope>
</reference>
<evidence type="ECO:0000313" key="3">
    <source>
        <dbReference type="WBParaSite" id="EVEC_0001328201-mRNA-1"/>
    </source>
</evidence>
<dbReference type="Gene3D" id="2.10.90.10">
    <property type="entry name" value="Cystine-knot cytokines"/>
    <property type="match status" value="1"/>
</dbReference>
<evidence type="ECO:0000313" key="2">
    <source>
        <dbReference type="Proteomes" id="UP000274131"/>
    </source>
</evidence>
<accession>A0A0N4VQI1</accession>
<dbReference type="OrthoDB" id="5866237at2759"/>
<dbReference type="WBParaSite" id="EVEC_0001328201-mRNA-1">
    <property type="protein sequence ID" value="EVEC_0001328201-mRNA-1"/>
    <property type="gene ID" value="EVEC_0001328201"/>
</dbReference>
<keyword evidence="2" id="KW-1185">Reference proteome</keyword>
<sequence>MVSNSFTKFAQSVVRLLEYKNETHYLSIVPAYTHMQIFSDFAKFQDDSQLTFNHFNSCEYIHNPEFMQNEPNHERALCKYQYRLDYDPWRIPTALPMVKCDCKDFRFNESVSFKCEEEFFHIRVMKFDEGCQEYKAETYRLSLACVPIYITTSKSVGGETVTGGGIDPDTAKVTK</sequence>
<organism evidence="3">
    <name type="scientific">Enterobius vermicularis</name>
    <name type="common">Human pinworm</name>
    <dbReference type="NCBI Taxonomy" id="51028"/>
    <lineage>
        <taxon>Eukaryota</taxon>
        <taxon>Metazoa</taxon>
        <taxon>Ecdysozoa</taxon>
        <taxon>Nematoda</taxon>
        <taxon>Chromadorea</taxon>
        <taxon>Rhabditida</taxon>
        <taxon>Spirurina</taxon>
        <taxon>Oxyuridomorpha</taxon>
        <taxon>Oxyuroidea</taxon>
        <taxon>Oxyuridae</taxon>
        <taxon>Enterobius</taxon>
    </lineage>
</organism>
<dbReference type="Proteomes" id="UP000274131">
    <property type="component" value="Unassembled WGS sequence"/>
</dbReference>
<dbReference type="AlphaFoldDB" id="A0A0N4VQI1"/>
<dbReference type="InterPro" id="IPR029034">
    <property type="entry name" value="Cystine-knot_cytokine"/>
</dbReference>
<dbReference type="SUPFAM" id="SSF57501">
    <property type="entry name" value="Cystine-knot cytokines"/>
    <property type="match status" value="1"/>
</dbReference>
<dbReference type="EMBL" id="UXUI01014579">
    <property type="protein sequence ID" value="VDD97676.1"/>
    <property type="molecule type" value="Genomic_DNA"/>
</dbReference>
<gene>
    <name evidence="1" type="ORF">EVEC_LOCUS12427</name>
</gene>
<name>A0A0N4VQI1_ENTVE</name>
<proteinExistence type="predicted"/>